<dbReference type="InterPro" id="IPR050367">
    <property type="entry name" value="APC_superfamily"/>
</dbReference>
<feature type="transmembrane region" description="Helical" evidence="5">
    <location>
        <begin position="271"/>
        <end position="294"/>
    </location>
</feature>
<dbReference type="InterPro" id="IPR004841">
    <property type="entry name" value="AA-permease/SLC12A_dom"/>
</dbReference>
<dbReference type="PIRSF" id="PIRSF006060">
    <property type="entry name" value="AA_transporter"/>
    <property type="match status" value="1"/>
</dbReference>
<dbReference type="Pfam" id="PF00324">
    <property type="entry name" value="AA_permease"/>
    <property type="match status" value="1"/>
</dbReference>
<feature type="transmembrane region" description="Helical" evidence="5">
    <location>
        <begin position="166"/>
        <end position="188"/>
    </location>
</feature>
<feature type="transmembrane region" description="Helical" evidence="5">
    <location>
        <begin position="369"/>
        <end position="388"/>
    </location>
</feature>
<feature type="transmembrane region" description="Helical" evidence="5">
    <location>
        <begin position="459"/>
        <end position="479"/>
    </location>
</feature>
<evidence type="ECO:0000256" key="3">
    <source>
        <dbReference type="ARBA" id="ARBA00022989"/>
    </source>
</evidence>
<feature type="transmembrane region" description="Helical" evidence="5">
    <location>
        <begin position="231"/>
        <end position="251"/>
    </location>
</feature>
<keyword evidence="8" id="KW-1185">Reference proteome</keyword>
<name>A0ABP9MEE9_9MICO</name>
<feature type="transmembrane region" description="Helical" evidence="5">
    <location>
        <begin position="326"/>
        <end position="348"/>
    </location>
</feature>
<accession>A0ABP9MEE9</accession>
<evidence type="ECO:0000313" key="8">
    <source>
        <dbReference type="Proteomes" id="UP001501407"/>
    </source>
</evidence>
<dbReference type="EMBL" id="BAABKZ010000002">
    <property type="protein sequence ID" value="GAA5093817.1"/>
    <property type="molecule type" value="Genomic_DNA"/>
</dbReference>
<feature type="transmembrane region" description="Helical" evidence="5">
    <location>
        <begin position="64"/>
        <end position="87"/>
    </location>
</feature>
<gene>
    <name evidence="7" type="ORF">GCM10025760_24490</name>
</gene>
<evidence type="ECO:0000256" key="1">
    <source>
        <dbReference type="ARBA" id="ARBA00004141"/>
    </source>
</evidence>
<feature type="transmembrane region" description="Helical" evidence="5">
    <location>
        <begin position="36"/>
        <end position="58"/>
    </location>
</feature>
<reference evidence="8" key="1">
    <citation type="journal article" date="2019" name="Int. J. Syst. Evol. Microbiol.">
        <title>The Global Catalogue of Microorganisms (GCM) 10K type strain sequencing project: providing services to taxonomists for standard genome sequencing and annotation.</title>
        <authorList>
            <consortium name="The Broad Institute Genomics Platform"/>
            <consortium name="The Broad Institute Genome Sequencing Center for Infectious Disease"/>
            <person name="Wu L."/>
            <person name="Ma J."/>
        </authorList>
    </citation>
    <scope>NUCLEOTIDE SEQUENCE [LARGE SCALE GENOMIC DNA]</scope>
    <source>
        <strain evidence="8">JCM 18959</strain>
    </source>
</reference>
<dbReference type="PANTHER" id="PTHR42770">
    <property type="entry name" value="AMINO ACID TRANSPORTER-RELATED"/>
    <property type="match status" value="1"/>
</dbReference>
<evidence type="ECO:0000256" key="5">
    <source>
        <dbReference type="SAM" id="Phobius"/>
    </source>
</evidence>
<dbReference type="Gene3D" id="1.20.1740.10">
    <property type="entry name" value="Amino acid/polyamine transporter I"/>
    <property type="match status" value="1"/>
</dbReference>
<sequence length="511" mass="50752">MSALGDAIAQARPATSLTARSPLHGLRRGSVTTLDLVAQSVAAVAPAGILLTAAGGLVGSVGSFAYVALLVAAGVIMLVALSISVFTRRIAAAGGIYTFVTRGLGPVVGIVAGVAMALGYASVAIDTLRSGVRRISSLLDAAGADLSAQAVSGPAQAVPAGTGTDAATTVALTLACVAVIVTPIVWGARVSTRTMLVVEVVSVAAILAASVAVLSASGWDLSPLLPDPGSLPSLSSFATGIGIALVCFVGFESGAALGPEARRPLASVPRALVWTAAALAVVYLLGVAAQLTAISRGAGGRTSPLISGIAIDAAPWMAPTVDAVVAMSWIACTLACSNALVRLLFTMAREGVVPRWLGRTSRRFATPHLAALAVGVLLAAGTIAQTLAGRQSLLHHTVAFATSMAFVVAYLLVCAAAVPYLVRIGEFSLREAWPAIAGAAALAGVAAVEVAGIDGDRAAALAILTAIATAAAIAHTVRLRAGGIALARAGAYDTPVAADALATAGERLPHS</sequence>
<feature type="transmembrane region" description="Helical" evidence="5">
    <location>
        <begin position="400"/>
        <end position="421"/>
    </location>
</feature>
<evidence type="ECO:0000313" key="7">
    <source>
        <dbReference type="EMBL" id="GAA5093817.1"/>
    </source>
</evidence>
<feature type="transmembrane region" description="Helical" evidence="5">
    <location>
        <begin position="433"/>
        <end position="453"/>
    </location>
</feature>
<protein>
    <recommendedName>
        <fullName evidence="6">Amino acid permease/ SLC12A domain-containing protein</fullName>
    </recommendedName>
</protein>
<keyword evidence="3 5" id="KW-1133">Transmembrane helix</keyword>
<feature type="domain" description="Amino acid permease/ SLC12A" evidence="6">
    <location>
        <begin position="36"/>
        <end position="418"/>
    </location>
</feature>
<feature type="transmembrane region" description="Helical" evidence="5">
    <location>
        <begin position="99"/>
        <end position="121"/>
    </location>
</feature>
<evidence type="ECO:0000256" key="2">
    <source>
        <dbReference type="ARBA" id="ARBA00022692"/>
    </source>
</evidence>
<dbReference type="PANTHER" id="PTHR42770:SF7">
    <property type="entry name" value="MEMBRANE PROTEIN"/>
    <property type="match status" value="1"/>
</dbReference>
<keyword evidence="4 5" id="KW-0472">Membrane</keyword>
<comment type="caution">
    <text evidence="7">The sequence shown here is derived from an EMBL/GenBank/DDBJ whole genome shotgun (WGS) entry which is preliminary data.</text>
</comment>
<organism evidence="7 8">
    <name type="scientific">Microbacterium yannicii</name>
    <dbReference type="NCBI Taxonomy" id="671622"/>
    <lineage>
        <taxon>Bacteria</taxon>
        <taxon>Bacillati</taxon>
        <taxon>Actinomycetota</taxon>
        <taxon>Actinomycetes</taxon>
        <taxon>Micrococcales</taxon>
        <taxon>Microbacteriaceae</taxon>
        <taxon>Microbacterium</taxon>
    </lineage>
</organism>
<comment type="subcellular location">
    <subcellularLocation>
        <location evidence="1">Membrane</location>
        <topology evidence="1">Multi-pass membrane protein</topology>
    </subcellularLocation>
</comment>
<evidence type="ECO:0000256" key="4">
    <source>
        <dbReference type="ARBA" id="ARBA00023136"/>
    </source>
</evidence>
<evidence type="ECO:0000259" key="6">
    <source>
        <dbReference type="Pfam" id="PF00324"/>
    </source>
</evidence>
<keyword evidence="2 5" id="KW-0812">Transmembrane</keyword>
<dbReference type="RefSeq" id="WP_194414444.1">
    <property type="nucleotide sequence ID" value="NZ_BAABKZ010000002.1"/>
</dbReference>
<proteinExistence type="predicted"/>
<feature type="transmembrane region" description="Helical" evidence="5">
    <location>
        <begin position="195"/>
        <end position="219"/>
    </location>
</feature>
<dbReference type="Proteomes" id="UP001501407">
    <property type="component" value="Unassembled WGS sequence"/>
</dbReference>